<comment type="caution">
    <text evidence="2">The sequence shown here is derived from an EMBL/GenBank/DDBJ whole genome shotgun (WGS) entry which is preliminary data.</text>
</comment>
<protein>
    <submittedName>
        <fullName evidence="2">Uncharacterized protein</fullName>
    </submittedName>
</protein>
<proteinExistence type="predicted"/>
<accession>A0A5N6PQB4</accession>
<feature type="region of interest" description="Disordered" evidence="1">
    <location>
        <begin position="31"/>
        <end position="50"/>
    </location>
</feature>
<dbReference type="EMBL" id="SZYD01000003">
    <property type="protein sequence ID" value="KAD6796098.1"/>
    <property type="molecule type" value="Genomic_DNA"/>
</dbReference>
<dbReference type="Proteomes" id="UP000326396">
    <property type="component" value="Linkage Group LG11"/>
</dbReference>
<dbReference type="AlphaFoldDB" id="A0A5N6PQB4"/>
<reference evidence="2 3" key="1">
    <citation type="submission" date="2019-05" db="EMBL/GenBank/DDBJ databases">
        <title>Mikania micrantha, genome provides insights into the molecular mechanism of rapid growth.</title>
        <authorList>
            <person name="Liu B."/>
        </authorList>
    </citation>
    <scope>NUCLEOTIDE SEQUENCE [LARGE SCALE GENOMIC DNA]</scope>
    <source>
        <strain evidence="2">NLD-2019</strain>
        <tissue evidence="2">Leaf</tissue>
    </source>
</reference>
<name>A0A5N6PQB4_9ASTR</name>
<evidence type="ECO:0000313" key="2">
    <source>
        <dbReference type="EMBL" id="KAD6796098.1"/>
    </source>
</evidence>
<evidence type="ECO:0000313" key="3">
    <source>
        <dbReference type="Proteomes" id="UP000326396"/>
    </source>
</evidence>
<organism evidence="2 3">
    <name type="scientific">Mikania micrantha</name>
    <name type="common">bitter vine</name>
    <dbReference type="NCBI Taxonomy" id="192012"/>
    <lineage>
        <taxon>Eukaryota</taxon>
        <taxon>Viridiplantae</taxon>
        <taxon>Streptophyta</taxon>
        <taxon>Embryophyta</taxon>
        <taxon>Tracheophyta</taxon>
        <taxon>Spermatophyta</taxon>
        <taxon>Magnoliopsida</taxon>
        <taxon>eudicotyledons</taxon>
        <taxon>Gunneridae</taxon>
        <taxon>Pentapetalae</taxon>
        <taxon>asterids</taxon>
        <taxon>campanulids</taxon>
        <taxon>Asterales</taxon>
        <taxon>Asteraceae</taxon>
        <taxon>Asteroideae</taxon>
        <taxon>Heliantheae alliance</taxon>
        <taxon>Eupatorieae</taxon>
        <taxon>Mikania</taxon>
    </lineage>
</organism>
<gene>
    <name evidence="2" type="ORF">E3N88_06994</name>
</gene>
<sequence>MIPRVFEAVRQGPRYGPWRYARLGREKFELSETPGGKPGMLHPPGAMRTSQRDYRMDNNREQNLGKRLVDDDSTEEDRLKMRGMLPLSDTDTTCDNRSGYLEEELAYTDHVHDNPVEMTRQAIRQQEEMAAEMDLMRTRMEHVEEHRAATTTAVQEAGALIMVVEAAPRGSAGLPSTQVEGPRGAVGGLPCPSQAESRPPSRTVCQAVSRAEPKSVLVQSGYS</sequence>
<feature type="region of interest" description="Disordered" evidence="1">
    <location>
        <begin position="172"/>
        <end position="208"/>
    </location>
</feature>
<keyword evidence="3" id="KW-1185">Reference proteome</keyword>
<evidence type="ECO:0000256" key="1">
    <source>
        <dbReference type="SAM" id="MobiDB-lite"/>
    </source>
</evidence>